<comment type="caution">
    <text evidence="7">The sequence shown here is derived from an EMBL/GenBank/DDBJ whole genome shotgun (WGS) entry which is preliminary data.</text>
</comment>
<dbReference type="OrthoDB" id="3648309at2759"/>
<feature type="transmembrane region" description="Helical" evidence="6">
    <location>
        <begin position="206"/>
        <end position="226"/>
    </location>
</feature>
<dbReference type="EMBL" id="CABFOC020000042">
    <property type="protein sequence ID" value="CAH0051764.1"/>
    <property type="molecule type" value="Genomic_DNA"/>
</dbReference>
<dbReference type="PANTHER" id="PTHR31123:SF1">
    <property type="entry name" value="ACCUMULATION OF DYADS PROTEIN 2-RELATED"/>
    <property type="match status" value="1"/>
</dbReference>
<name>A0A9N9ZAI2_9HYPO</name>
<evidence type="ECO:0000313" key="8">
    <source>
        <dbReference type="Proteomes" id="UP000775872"/>
    </source>
</evidence>
<evidence type="ECO:0000256" key="4">
    <source>
        <dbReference type="ARBA" id="ARBA00022989"/>
    </source>
</evidence>
<dbReference type="InterPro" id="IPR000791">
    <property type="entry name" value="Gpr1/Fun34/SatP-like"/>
</dbReference>
<dbReference type="Proteomes" id="UP000775872">
    <property type="component" value="Unassembled WGS sequence"/>
</dbReference>
<organism evidence="7 8">
    <name type="scientific">Clonostachys solani</name>
    <dbReference type="NCBI Taxonomy" id="160281"/>
    <lineage>
        <taxon>Eukaryota</taxon>
        <taxon>Fungi</taxon>
        <taxon>Dikarya</taxon>
        <taxon>Ascomycota</taxon>
        <taxon>Pezizomycotina</taxon>
        <taxon>Sordariomycetes</taxon>
        <taxon>Hypocreomycetidae</taxon>
        <taxon>Hypocreales</taxon>
        <taxon>Bionectriaceae</taxon>
        <taxon>Clonostachys</taxon>
    </lineage>
</organism>
<reference evidence="8" key="1">
    <citation type="submission" date="2019-06" db="EMBL/GenBank/DDBJ databases">
        <authorList>
            <person name="Broberg M."/>
        </authorList>
    </citation>
    <scope>NUCLEOTIDE SEQUENCE [LARGE SCALE GENOMIC DNA]</scope>
</reference>
<feature type="transmembrane region" description="Helical" evidence="6">
    <location>
        <begin position="172"/>
        <end position="194"/>
    </location>
</feature>
<dbReference type="InterPro" id="IPR051633">
    <property type="entry name" value="AceTr"/>
</dbReference>
<evidence type="ECO:0000256" key="2">
    <source>
        <dbReference type="ARBA" id="ARBA00005587"/>
    </source>
</evidence>
<reference evidence="7 8" key="2">
    <citation type="submission" date="2021-10" db="EMBL/GenBank/DDBJ databases">
        <authorList>
            <person name="Piombo E."/>
        </authorList>
    </citation>
    <scope>NUCLEOTIDE SEQUENCE [LARGE SCALE GENOMIC DNA]</scope>
</reference>
<feature type="transmembrane region" description="Helical" evidence="6">
    <location>
        <begin position="144"/>
        <end position="165"/>
    </location>
</feature>
<comment type="similarity">
    <text evidence="2">Belongs to the acetate uptake transporter (AceTr) (TC 2.A.96) family.</text>
</comment>
<dbReference type="GO" id="GO:0015123">
    <property type="term" value="F:acetate transmembrane transporter activity"/>
    <property type="evidence" value="ECO:0007669"/>
    <property type="project" value="TreeGrafter"/>
</dbReference>
<dbReference type="GO" id="GO:0005886">
    <property type="term" value="C:plasma membrane"/>
    <property type="evidence" value="ECO:0007669"/>
    <property type="project" value="TreeGrafter"/>
</dbReference>
<keyword evidence="5 6" id="KW-0472">Membrane</keyword>
<dbReference type="AlphaFoldDB" id="A0A9N9ZAI2"/>
<gene>
    <name evidence="7" type="ORF">CSOL1703_00014414</name>
</gene>
<feature type="transmembrane region" description="Helical" evidence="6">
    <location>
        <begin position="50"/>
        <end position="67"/>
    </location>
</feature>
<evidence type="ECO:0000313" key="7">
    <source>
        <dbReference type="EMBL" id="CAH0051764.1"/>
    </source>
</evidence>
<evidence type="ECO:0000256" key="3">
    <source>
        <dbReference type="ARBA" id="ARBA00022692"/>
    </source>
</evidence>
<comment type="subcellular location">
    <subcellularLocation>
        <location evidence="1">Membrane</location>
        <topology evidence="1">Multi-pass membrane protein</topology>
    </subcellularLocation>
</comment>
<accession>A0A9N9ZAI2</accession>
<dbReference type="NCBIfam" id="NF038013">
    <property type="entry name" value="AceTr_1"/>
    <property type="match status" value="1"/>
</dbReference>
<evidence type="ECO:0000256" key="5">
    <source>
        <dbReference type="ARBA" id="ARBA00023136"/>
    </source>
</evidence>
<feature type="transmembrane region" description="Helical" evidence="6">
    <location>
        <begin position="73"/>
        <end position="92"/>
    </location>
</feature>
<keyword evidence="3 6" id="KW-0812">Transmembrane</keyword>
<sequence length="241" mass="25892">MTSSSATKHQDQGVHQEDISRTYTAGGHVEDRSQPGLPTIHRKLANPSPLGFLSFATSMFLISTFGIHARGVAIPNVMIAVLICFGGVAQYIAGIVEFMTGNTFGASVFVSYGAFNLSYGLIYLPGTGIISAYTDDKTGQLSSSFNQAIAIYVWAWFILTVIFTLGAIRGSWVLFIDLLLLDVVLLMLAAGLMVDNSKLTLAAYSLGYIVAFLSYWAGSAGLLSGATPFELPMFPMFADRD</sequence>
<dbReference type="PANTHER" id="PTHR31123">
    <property type="entry name" value="ACCUMULATION OF DYADS PROTEIN 2-RELATED"/>
    <property type="match status" value="1"/>
</dbReference>
<evidence type="ECO:0000256" key="1">
    <source>
        <dbReference type="ARBA" id="ARBA00004141"/>
    </source>
</evidence>
<feature type="transmembrane region" description="Helical" evidence="6">
    <location>
        <begin position="104"/>
        <end position="124"/>
    </location>
</feature>
<keyword evidence="8" id="KW-1185">Reference proteome</keyword>
<proteinExistence type="inferred from homology"/>
<dbReference type="Pfam" id="PF01184">
    <property type="entry name" value="Gpr1_Fun34_YaaH"/>
    <property type="match status" value="1"/>
</dbReference>
<protein>
    <submittedName>
        <fullName evidence="7">Uncharacterized protein</fullName>
    </submittedName>
</protein>
<keyword evidence="4 6" id="KW-1133">Transmembrane helix</keyword>
<evidence type="ECO:0000256" key="6">
    <source>
        <dbReference type="SAM" id="Phobius"/>
    </source>
</evidence>